<dbReference type="OrthoDB" id="264917at2759"/>
<dbReference type="InterPro" id="IPR017907">
    <property type="entry name" value="Znf_RING_CS"/>
</dbReference>
<dbReference type="InterPro" id="IPR046336">
    <property type="entry name" value="Lon_prtase_N_sf"/>
</dbReference>
<dbReference type="SMART" id="SM00464">
    <property type="entry name" value="LON"/>
    <property type="match status" value="1"/>
</dbReference>
<evidence type="ECO:0000256" key="2">
    <source>
        <dbReference type="ARBA" id="ARBA00022771"/>
    </source>
</evidence>
<sequence length="433" mass="51071">MSCGNTFCRDCFEYQSYVSMSTGIKKCPDNHCGRRHSPQEIRADVTVSKLTELCRTQLLPLHQQHQLILQQSQHHRYHNQRRLDDTDDEELQIQLLHQQPQHHQLLQFQQNHNYIKLDCQVCYSLLIDPITTPCGHSFCKPCLTRSLDHNDKCPICRHQLRIPYTFLTNHPTNKTITLVLESLYLNLYTERRLISEHEFYDTMEDTPIFVSYLVFPKMPCFLHVFEPKYRLMLRRCLDSRQRHFGMVLPARNGQEGYSEYGTILEIKSAEFLEDGRSLVETIGSYRFRVLERNQKDGYHVGKTERIDDVDLEEEEELERRDLEAAAINNANTANPPMDEQPTAKLISLAREFIEDLRNGGAPWLLQRLNSTYGEMPDDPSDFTFWVASVIPIDEYDKYRLLELRSVRERLKLIILWITQLKDQWWFARGCCVL</sequence>
<feature type="domain" description="RING-type" evidence="5">
    <location>
        <begin position="119"/>
        <end position="157"/>
    </location>
</feature>
<dbReference type="Gene3D" id="3.30.40.10">
    <property type="entry name" value="Zinc/RING finger domain, C3HC4 (zinc finger)"/>
    <property type="match status" value="1"/>
</dbReference>
<name>A0A9N9AXD9_9GLOM</name>
<dbReference type="PROSITE" id="PS00518">
    <property type="entry name" value="ZF_RING_1"/>
    <property type="match status" value="1"/>
</dbReference>
<evidence type="ECO:0000256" key="1">
    <source>
        <dbReference type="ARBA" id="ARBA00022723"/>
    </source>
</evidence>
<evidence type="ECO:0000259" key="6">
    <source>
        <dbReference type="PROSITE" id="PS51787"/>
    </source>
</evidence>
<dbReference type="PROSITE" id="PS50089">
    <property type="entry name" value="ZF_RING_2"/>
    <property type="match status" value="1"/>
</dbReference>
<dbReference type="InterPro" id="IPR003111">
    <property type="entry name" value="Lon_prtase_N"/>
</dbReference>
<dbReference type="PANTHER" id="PTHR23327">
    <property type="entry name" value="RING FINGER PROTEIN 127"/>
    <property type="match status" value="1"/>
</dbReference>
<dbReference type="SMART" id="SM00184">
    <property type="entry name" value="RING"/>
    <property type="match status" value="1"/>
</dbReference>
<dbReference type="EMBL" id="CAJVPL010000957">
    <property type="protein sequence ID" value="CAG8543276.1"/>
    <property type="molecule type" value="Genomic_DNA"/>
</dbReference>
<organism evidence="7 8">
    <name type="scientific">Ambispora gerdemannii</name>
    <dbReference type="NCBI Taxonomy" id="144530"/>
    <lineage>
        <taxon>Eukaryota</taxon>
        <taxon>Fungi</taxon>
        <taxon>Fungi incertae sedis</taxon>
        <taxon>Mucoromycota</taxon>
        <taxon>Glomeromycotina</taxon>
        <taxon>Glomeromycetes</taxon>
        <taxon>Archaeosporales</taxon>
        <taxon>Ambisporaceae</taxon>
        <taxon>Ambispora</taxon>
    </lineage>
</organism>
<dbReference type="PROSITE" id="PS51787">
    <property type="entry name" value="LON_N"/>
    <property type="match status" value="1"/>
</dbReference>
<dbReference type="PANTHER" id="PTHR23327:SF42">
    <property type="entry name" value="LON PEPTIDASE N-TERMINAL DOMAIN AND RING FINGER PROTEIN C14F5.10C"/>
    <property type="match status" value="1"/>
</dbReference>
<dbReference type="Pfam" id="PF13923">
    <property type="entry name" value="zf-C3HC4_2"/>
    <property type="match status" value="1"/>
</dbReference>
<dbReference type="InterPro" id="IPR013083">
    <property type="entry name" value="Znf_RING/FYVE/PHD"/>
</dbReference>
<dbReference type="Gene3D" id="1.20.58.1480">
    <property type="match status" value="1"/>
</dbReference>
<gene>
    <name evidence="7" type="ORF">AGERDE_LOCUS6294</name>
</gene>
<keyword evidence="3" id="KW-0862">Zinc</keyword>
<dbReference type="CDD" id="cd16514">
    <property type="entry name" value="RING-HC_LONFs_rpt2"/>
    <property type="match status" value="1"/>
</dbReference>
<dbReference type="SUPFAM" id="SSF57850">
    <property type="entry name" value="RING/U-box"/>
    <property type="match status" value="1"/>
</dbReference>
<proteinExistence type="predicted"/>
<dbReference type="InterPro" id="IPR001841">
    <property type="entry name" value="Znf_RING"/>
</dbReference>
<keyword evidence="1" id="KW-0479">Metal-binding</keyword>
<dbReference type="AlphaFoldDB" id="A0A9N9AXD9"/>
<dbReference type="InterPro" id="IPR015947">
    <property type="entry name" value="PUA-like_sf"/>
</dbReference>
<dbReference type="GO" id="GO:0061630">
    <property type="term" value="F:ubiquitin protein ligase activity"/>
    <property type="evidence" value="ECO:0007669"/>
    <property type="project" value="TreeGrafter"/>
</dbReference>
<keyword evidence="2 4" id="KW-0863">Zinc-finger</keyword>
<dbReference type="SUPFAM" id="SSF88697">
    <property type="entry name" value="PUA domain-like"/>
    <property type="match status" value="1"/>
</dbReference>
<evidence type="ECO:0000313" key="7">
    <source>
        <dbReference type="EMBL" id="CAG8543276.1"/>
    </source>
</evidence>
<evidence type="ECO:0000313" key="8">
    <source>
        <dbReference type="Proteomes" id="UP000789831"/>
    </source>
</evidence>
<evidence type="ECO:0000256" key="3">
    <source>
        <dbReference type="ARBA" id="ARBA00022833"/>
    </source>
</evidence>
<protein>
    <submittedName>
        <fullName evidence="7">967_t:CDS:1</fullName>
    </submittedName>
</protein>
<dbReference type="Gene3D" id="2.30.130.40">
    <property type="entry name" value="LON domain-like"/>
    <property type="match status" value="1"/>
</dbReference>
<feature type="domain" description="Lon N-terminal" evidence="6">
    <location>
        <begin position="203"/>
        <end position="421"/>
    </location>
</feature>
<comment type="caution">
    <text evidence="7">The sequence shown here is derived from an EMBL/GenBank/DDBJ whole genome shotgun (WGS) entry which is preliminary data.</text>
</comment>
<keyword evidence="8" id="KW-1185">Reference proteome</keyword>
<dbReference type="Pfam" id="PF02190">
    <property type="entry name" value="LON_substr_bdg"/>
    <property type="match status" value="1"/>
</dbReference>
<evidence type="ECO:0000259" key="5">
    <source>
        <dbReference type="PROSITE" id="PS50089"/>
    </source>
</evidence>
<dbReference type="Proteomes" id="UP000789831">
    <property type="component" value="Unassembled WGS sequence"/>
</dbReference>
<dbReference type="GO" id="GO:0008270">
    <property type="term" value="F:zinc ion binding"/>
    <property type="evidence" value="ECO:0007669"/>
    <property type="project" value="UniProtKB-KW"/>
</dbReference>
<reference evidence="7" key="1">
    <citation type="submission" date="2021-06" db="EMBL/GenBank/DDBJ databases">
        <authorList>
            <person name="Kallberg Y."/>
            <person name="Tangrot J."/>
            <person name="Rosling A."/>
        </authorList>
    </citation>
    <scope>NUCLEOTIDE SEQUENCE</scope>
    <source>
        <strain evidence="7">MT106</strain>
    </source>
</reference>
<accession>A0A9N9AXD9</accession>
<evidence type="ECO:0000256" key="4">
    <source>
        <dbReference type="PROSITE-ProRule" id="PRU00175"/>
    </source>
</evidence>